<keyword evidence="6 8" id="KW-0472">Membrane</keyword>
<comment type="similarity">
    <text evidence="2">Belongs to the major facilitator superfamily.</text>
</comment>
<feature type="transmembrane region" description="Helical" evidence="8">
    <location>
        <begin position="232"/>
        <end position="251"/>
    </location>
</feature>
<evidence type="ECO:0000256" key="4">
    <source>
        <dbReference type="ARBA" id="ARBA00022692"/>
    </source>
</evidence>
<dbReference type="EMBL" id="JAQIZZ010000002">
    <property type="protein sequence ID" value="KAJ5553061.1"/>
    <property type="molecule type" value="Genomic_DNA"/>
</dbReference>
<accession>A0AAD6GK68</accession>
<sequence>MGVFDAIRGRDDGGKLTRTLVDAQNISDAEGKNDHTATSIADKNESCSIKEETEVHHASTPDSSDEINGADYDEREADRDPTHVTEQVELGQQKAEAAALVWSRPVAFLIYGWIWICFFMLALSSSIGSNLINYVFSDFHLAPQVTTSYILSAVIGGVLKLPLGKTLQLWGRAEALLFSTSIYMLGMIILAACNGANAFAAGYVLYWVGYNCTYLILDIFVADTSGMRSRAFAFAFASTPFICTAFTGPLAATSIRENLGWRWGYGIFCIIQPFVLCPLAFVLKYYERKAIRMGVWERRSSGRTRIQSITHYIHEFDIIGALLLMIAWVLFLLPFSLAQYGLAQYKSASFIAMVVIGFCMLFVFAAWEKWGARTHFIRYELLRKPTVIGACACSAILYFSFYLWDQYFFNFVSITYSLDSTLTGYVSQIYNVGSCFWSPILGLYIWWTRRFKYVCLFFGVPLMILGSGLMIYFRGENHGIGFLIMSQIFIAFAGGTMVIGEDMAVMASGGREGTPIMLALIGLSSSIGGAIGYAVCGAIYNNVFVGALRSRLPDDLKANATQIYTAGIQIQQTYPVGSPLRDAVVYAWSYSQKMNCIASTCVLVLLIPAVAVWKNYDIGKKQNKGTMAFK</sequence>
<dbReference type="PANTHER" id="PTHR23501:SF107">
    <property type="entry name" value="TRANSPORTER, PUTATIVE (AFU_ORTHOLOGUE AFUA_7G04730)-RELATED"/>
    <property type="match status" value="1"/>
</dbReference>
<evidence type="ECO:0000256" key="2">
    <source>
        <dbReference type="ARBA" id="ARBA00008335"/>
    </source>
</evidence>
<feature type="transmembrane region" description="Helical" evidence="8">
    <location>
        <begin position="318"/>
        <end position="342"/>
    </location>
</feature>
<feature type="transmembrane region" description="Helical" evidence="8">
    <location>
        <begin position="520"/>
        <end position="540"/>
    </location>
</feature>
<dbReference type="GO" id="GO:0022857">
    <property type="term" value="F:transmembrane transporter activity"/>
    <property type="evidence" value="ECO:0007669"/>
    <property type="project" value="InterPro"/>
</dbReference>
<evidence type="ECO:0000256" key="6">
    <source>
        <dbReference type="ARBA" id="ARBA00023136"/>
    </source>
</evidence>
<evidence type="ECO:0000256" key="7">
    <source>
        <dbReference type="SAM" id="MobiDB-lite"/>
    </source>
</evidence>
<proteinExistence type="inferred from homology"/>
<evidence type="ECO:0000313" key="9">
    <source>
        <dbReference type="EMBL" id="KAJ5553061.1"/>
    </source>
</evidence>
<dbReference type="Pfam" id="PF07690">
    <property type="entry name" value="MFS_1"/>
    <property type="match status" value="1"/>
</dbReference>
<reference evidence="9 10" key="1">
    <citation type="journal article" date="2023" name="IMA Fungus">
        <title>Comparative genomic study of the Penicillium genus elucidates a diverse pangenome and 15 lateral gene transfer events.</title>
        <authorList>
            <person name="Petersen C."/>
            <person name="Sorensen T."/>
            <person name="Nielsen M.R."/>
            <person name="Sondergaard T.E."/>
            <person name="Sorensen J.L."/>
            <person name="Fitzpatrick D.A."/>
            <person name="Frisvad J.C."/>
            <person name="Nielsen K.L."/>
        </authorList>
    </citation>
    <scope>NUCLEOTIDE SEQUENCE [LARGE SCALE GENOMIC DNA]</scope>
    <source>
        <strain evidence="9 10">IBT 35679</strain>
    </source>
</reference>
<comment type="caution">
    <text evidence="9">The sequence shown here is derived from an EMBL/GenBank/DDBJ whole genome shotgun (WGS) entry which is preliminary data.</text>
</comment>
<dbReference type="AlphaFoldDB" id="A0AAD6GK68"/>
<organism evidence="9 10">
    <name type="scientific">Penicillium frequentans</name>
    <dbReference type="NCBI Taxonomy" id="3151616"/>
    <lineage>
        <taxon>Eukaryota</taxon>
        <taxon>Fungi</taxon>
        <taxon>Dikarya</taxon>
        <taxon>Ascomycota</taxon>
        <taxon>Pezizomycotina</taxon>
        <taxon>Eurotiomycetes</taxon>
        <taxon>Eurotiomycetidae</taxon>
        <taxon>Eurotiales</taxon>
        <taxon>Aspergillaceae</taxon>
        <taxon>Penicillium</taxon>
    </lineage>
</organism>
<feature type="transmembrane region" description="Helical" evidence="8">
    <location>
        <begin position="198"/>
        <end position="220"/>
    </location>
</feature>
<dbReference type="PANTHER" id="PTHR23501">
    <property type="entry name" value="MAJOR FACILITATOR SUPERFAMILY"/>
    <property type="match status" value="1"/>
</dbReference>
<feature type="transmembrane region" description="Helical" evidence="8">
    <location>
        <begin position="453"/>
        <end position="473"/>
    </location>
</feature>
<feature type="transmembrane region" description="Helical" evidence="8">
    <location>
        <begin position="597"/>
        <end position="616"/>
    </location>
</feature>
<evidence type="ECO:0000256" key="1">
    <source>
        <dbReference type="ARBA" id="ARBA00004141"/>
    </source>
</evidence>
<feature type="transmembrane region" description="Helical" evidence="8">
    <location>
        <begin position="387"/>
        <end position="404"/>
    </location>
</feature>
<dbReference type="Gene3D" id="1.20.1250.20">
    <property type="entry name" value="MFS general substrate transporter like domains"/>
    <property type="match status" value="2"/>
</dbReference>
<keyword evidence="4 8" id="KW-0812">Transmembrane</keyword>
<evidence type="ECO:0000256" key="5">
    <source>
        <dbReference type="ARBA" id="ARBA00022989"/>
    </source>
</evidence>
<feature type="region of interest" description="Disordered" evidence="7">
    <location>
        <begin position="25"/>
        <end position="70"/>
    </location>
</feature>
<dbReference type="InterPro" id="IPR011701">
    <property type="entry name" value="MFS"/>
</dbReference>
<feature type="transmembrane region" description="Helical" evidence="8">
    <location>
        <begin position="175"/>
        <end position="192"/>
    </location>
</feature>
<feature type="transmembrane region" description="Helical" evidence="8">
    <location>
        <begin position="263"/>
        <end position="283"/>
    </location>
</feature>
<feature type="transmembrane region" description="Helical" evidence="8">
    <location>
        <begin position="479"/>
        <end position="499"/>
    </location>
</feature>
<evidence type="ECO:0000256" key="8">
    <source>
        <dbReference type="SAM" id="Phobius"/>
    </source>
</evidence>
<comment type="subcellular location">
    <subcellularLocation>
        <location evidence="1">Membrane</location>
        <topology evidence="1">Multi-pass membrane protein</topology>
    </subcellularLocation>
</comment>
<gene>
    <name evidence="9" type="ORF">N7494_002439</name>
</gene>
<feature type="transmembrane region" description="Helical" evidence="8">
    <location>
        <begin position="424"/>
        <end position="446"/>
    </location>
</feature>
<dbReference type="GO" id="GO:0005886">
    <property type="term" value="C:plasma membrane"/>
    <property type="evidence" value="ECO:0007669"/>
    <property type="project" value="TreeGrafter"/>
</dbReference>
<feature type="compositionally biased region" description="Basic and acidic residues" evidence="7">
    <location>
        <begin position="42"/>
        <end position="59"/>
    </location>
</feature>
<feature type="transmembrane region" description="Helical" evidence="8">
    <location>
        <begin position="108"/>
        <end position="129"/>
    </location>
</feature>
<evidence type="ECO:0000313" key="10">
    <source>
        <dbReference type="Proteomes" id="UP001220324"/>
    </source>
</evidence>
<evidence type="ECO:0000256" key="3">
    <source>
        <dbReference type="ARBA" id="ARBA00022448"/>
    </source>
</evidence>
<name>A0AAD6GK68_9EURO</name>
<feature type="transmembrane region" description="Helical" evidence="8">
    <location>
        <begin position="141"/>
        <end position="163"/>
    </location>
</feature>
<dbReference type="InterPro" id="IPR036259">
    <property type="entry name" value="MFS_trans_sf"/>
</dbReference>
<dbReference type="SUPFAM" id="SSF103473">
    <property type="entry name" value="MFS general substrate transporter"/>
    <property type="match status" value="1"/>
</dbReference>
<dbReference type="Proteomes" id="UP001220324">
    <property type="component" value="Unassembled WGS sequence"/>
</dbReference>
<keyword evidence="3" id="KW-0813">Transport</keyword>
<dbReference type="FunFam" id="1.20.1250.20:FF:000284">
    <property type="entry name" value="Siderophore iron transporter mirB"/>
    <property type="match status" value="1"/>
</dbReference>
<keyword evidence="10" id="KW-1185">Reference proteome</keyword>
<protein>
    <submittedName>
        <fullName evidence="9">Siderochrome iron transporter 2</fullName>
    </submittedName>
</protein>
<keyword evidence="5 8" id="KW-1133">Transmembrane helix</keyword>
<feature type="transmembrane region" description="Helical" evidence="8">
    <location>
        <begin position="348"/>
        <end position="367"/>
    </location>
</feature>